<evidence type="ECO:0000256" key="5">
    <source>
        <dbReference type="SAM" id="MobiDB-lite"/>
    </source>
</evidence>
<keyword evidence="2" id="KW-0963">Cytoplasm</keyword>
<dbReference type="InterPro" id="IPR045168">
    <property type="entry name" value="YTH_prot"/>
</dbReference>
<dbReference type="Proteomes" id="UP000504607">
    <property type="component" value="Chromosome 6"/>
</dbReference>
<sequence length="596" mass="65551">MDAAAKGEKGIEDAVKNLKIETSPTASTIHMSGPKDARPADATSCISSKDATNSIKDSEVDQETLVGEPGMYYYGYYYPGFNGSFGEWDDQSYFLGTDGLEIQPPAVQVDGSFVYYLPGLQPGYTSYSTFSPGAMIGFDGQYNLGQPYYPAPMIPQPLVSPMPFPQPVAYGPEPVPVYPWDASFLFPDGSQGSTTNGDSSNLCSKPNYSSQGNTFANLKASPSLKSTSETKGSSPASDVSLTPTVRSQPLKPVNKAAAAVLSKGYPPINKFPPYINQGKGGLLYPTNSISLKESGRSLVGSEKLKPRNKLNGLGDFDLLNEQNRGPRTNSSKISWNSEVEADGSLSVEKHENSSASIAAVVNRDEYNHPDFPTKYDHALFFVIKSYSEDDIHKSIKYNVWASTPNGNKRLDNAFQVAQEKMAEKGIKCPVFLFFSVNASGQFCGVAEMIGRVDFSKNMDFWQQDKWNGFFPVKWHIIKDVPNPQFRHIILENNENKPVTNSRDTQEVKFPQGTEMLNIFKSYSSKTSILDDFGFYENRQKAMQEKRSKPPTPNLPKADDLAQFATQVDPKFKVSSPQLEMSSGKTKEEQAVVAAAK</sequence>
<evidence type="ECO:0000256" key="1">
    <source>
        <dbReference type="ARBA" id="ARBA00004496"/>
    </source>
</evidence>
<dbReference type="GO" id="GO:0003729">
    <property type="term" value="F:mRNA binding"/>
    <property type="evidence" value="ECO:0007669"/>
    <property type="project" value="UniProtKB-UniRule"/>
</dbReference>
<dbReference type="Pfam" id="PF04146">
    <property type="entry name" value="YTH"/>
    <property type="match status" value="1"/>
</dbReference>
<feature type="compositionally biased region" description="Polar residues" evidence="5">
    <location>
        <begin position="574"/>
        <end position="583"/>
    </location>
</feature>
<proteinExistence type="inferred from homology"/>
<protein>
    <recommendedName>
        <fullName evidence="4">YTH domain-containing family protein</fullName>
    </recommendedName>
</protein>
<feature type="region of interest" description="Disordered" evidence="5">
    <location>
        <begin position="572"/>
        <end position="596"/>
    </location>
</feature>
<comment type="similarity">
    <text evidence="4">Belongs to the YTHDF family.</text>
</comment>
<name>A0A6I9RE74_ELAGV</name>
<comment type="subcellular location">
    <subcellularLocation>
        <location evidence="1">Cytoplasm</location>
    </subcellularLocation>
</comment>
<dbReference type="FunCoup" id="A0A6I9RE74">
    <property type="interactions" value="644"/>
</dbReference>
<dbReference type="GO" id="GO:0061157">
    <property type="term" value="P:mRNA destabilization"/>
    <property type="evidence" value="ECO:0007669"/>
    <property type="project" value="TreeGrafter"/>
</dbReference>
<comment type="function">
    <text evidence="4">Specifically recognizes and binds N6-methyladenosine (m6A)-containing RNAs, and regulates mRNA stability. M6A is a modification present at internal sites of mRNAs and some non-coding RNAs and plays a role in mRNA stability and processing.</text>
</comment>
<reference evidence="8" key="1">
    <citation type="submission" date="2025-08" db="UniProtKB">
        <authorList>
            <consortium name="RefSeq"/>
        </authorList>
    </citation>
    <scope>IDENTIFICATION</scope>
</reference>
<feature type="compositionally biased region" description="Polar residues" evidence="5">
    <location>
        <begin position="320"/>
        <end position="335"/>
    </location>
</feature>
<dbReference type="GO" id="GO:1990247">
    <property type="term" value="F:N6-methyladenosine-containing RNA reader activity"/>
    <property type="evidence" value="ECO:0007669"/>
    <property type="project" value="UniProtKB-UniRule"/>
</dbReference>
<dbReference type="InterPro" id="IPR007275">
    <property type="entry name" value="YTH_domain"/>
</dbReference>
<dbReference type="AlphaFoldDB" id="A0A6I9RE74"/>
<dbReference type="CDD" id="cd21134">
    <property type="entry name" value="YTH"/>
    <property type="match status" value="1"/>
</dbReference>
<evidence type="ECO:0000313" key="8">
    <source>
        <dbReference type="RefSeq" id="XP_010924540.1"/>
    </source>
</evidence>
<feature type="domain" description="YTH" evidence="6">
    <location>
        <begin position="378"/>
        <end position="519"/>
    </location>
</feature>
<dbReference type="PANTHER" id="PTHR12357:SF127">
    <property type="entry name" value="YTH DOMAIN-CONTAINING FAMILY PROTEIN"/>
    <property type="match status" value="1"/>
</dbReference>
<feature type="region of interest" description="Disordered" evidence="5">
    <location>
        <begin position="315"/>
        <end position="335"/>
    </location>
</feature>
<evidence type="ECO:0000256" key="3">
    <source>
        <dbReference type="ARBA" id="ARBA00022884"/>
    </source>
</evidence>
<dbReference type="RefSeq" id="XP_010924540.1">
    <property type="nucleotide sequence ID" value="XM_010926238.3"/>
</dbReference>
<keyword evidence="3 4" id="KW-0694">RNA-binding</keyword>
<dbReference type="PANTHER" id="PTHR12357">
    <property type="entry name" value="YTH YT521-B HOMOLOGY DOMAIN-CONTAINING"/>
    <property type="match status" value="1"/>
</dbReference>
<accession>A0A6I9RE74</accession>
<evidence type="ECO:0000256" key="4">
    <source>
        <dbReference type="RuleBase" id="RU369095"/>
    </source>
</evidence>
<feature type="region of interest" description="Disordered" evidence="5">
    <location>
        <begin position="222"/>
        <end position="247"/>
    </location>
</feature>
<evidence type="ECO:0000256" key="2">
    <source>
        <dbReference type="ARBA" id="ARBA00022490"/>
    </source>
</evidence>
<dbReference type="GO" id="GO:0005737">
    <property type="term" value="C:cytoplasm"/>
    <property type="evidence" value="ECO:0007669"/>
    <property type="project" value="UniProtKB-SubCell"/>
</dbReference>
<keyword evidence="7" id="KW-1185">Reference proteome</keyword>
<dbReference type="InParanoid" id="A0A6I9RE74"/>
<feature type="compositionally biased region" description="Polar residues" evidence="5">
    <location>
        <begin position="223"/>
        <end position="247"/>
    </location>
</feature>
<dbReference type="OrthoDB" id="306690at2759"/>
<dbReference type="FunFam" id="3.10.590.10:FF:000001">
    <property type="entry name" value="YTH domain family 1, isoform CRA_a"/>
    <property type="match status" value="1"/>
</dbReference>
<dbReference type="Gene3D" id="3.10.590.10">
    <property type="entry name" value="ph1033 like domains"/>
    <property type="match status" value="1"/>
</dbReference>
<evidence type="ECO:0000313" key="7">
    <source>
        <dbReference type="Proteomes" id="UP000504607"/>
    </source>
</evidence>
<dbReference type="PROSITE" id="PS50882">
    <property type="entry name" value="YTH"/>
    <property type="match status" value="1"/>
</dbReference>
<gene>
    <name evidence="8" type="primary">LOC105047338</name>
</gene>
<evidence type="ECO:0000259" key="6">
    <source>
        <dbReference type="PROSITE" id="PS50882"/>
    </source>
</evidence>
<organism evidence="7 8">
    <name type="scientific">Elaeis guineensis var. tenera</name>
    <name type="common">Oil palm</name>
    <dbReference type="NCBI Taxonomy" id="51953"/>
    <lineage>
        <taxon>Eukaryota</taxon>
        <taxon>Viridiplantae</taxon>
        <taxon>Streptophyta</taxon>
        <taxon>Embryophyta</taxon>
        <taxon>Tracheophyta</taxon>
        <taxon>Spermatophyta</taxon>
        <taxon>Magnoliopsida</taxon>
        <taxon>Liliopsida</taxon>
        <taxon>Arecaceae</taxon>
        <taxon>Arecoideae</taxon>
        <taxon>Cocoseae</taxon>
        <taxon>Elaeidinae</taxon>
        <taxon>Elaeis</taxon>
    </lineage>
</organism>